<dbReference type="Proteomes" id="UP000236845">
    <property type="component" value="Unassembled WGS sequence"/>
</dbReference>
<name>A0A2H0YRK7_9BACT</name>
<protein>
    <submittedName>
        <fullName evidence="3">UDP-glucose 4-epimerase</fullName>
    </submittedName>
</protein>
<evidence type="ECO:0000313" key="3">
    <source>
        <dbReference type="EMBL" id="PIS40909.1"/>
    </source>
</evidence>
<sequence length="308" mass="34158">MKVLVTGGAGFIGSHLVDALIEKGEEVLIVDDLSTGKKEFVNPKAIFFQGDIRSAETQKKIKNFQPEVVFHLAAQKSVRDSIRKPAYDADINIIGLLKLLETCIAIGIKKFIFASTGGAMYGEGAKLPAKETEPATPESPYGLAKFTSEKYLELLSKLNNFKYTVLRLANVYGPRQDPFGEAGVVAIFCKRAIAKETLFVNGDGKQTRDYIYVQDVVAAFLKVLENDKNGIYNISTKKELSVLDITALIKKNHSHQVAYEHKEPMPGEILRSVLDSKKAQDELGWQAQVGFEQGLSKTYQYFNDLIKS</sequence>
<dbReference type="Pfam" id="PF01370">
    <property type="entry name" value="Epimerase"/>
    <property type="match status" value="1"/>
</dbReference>
<dbReference type="Gene3D" id="3.90.25.10">
    <property type="entry name" value="UDP-galactose 4-epimerase, domain 1"/>
    <property type="match status" value="1"/>
</dbReference>
<dbReference type="EMBL" id="PEXW01000016">
    <property type="protein sequence ID" value="PIS40909.1"/>
    <property type="molecule type" value="Genomic_DNA"/>
</dbReference>
<evidence type="ECO:0000313" key="4">
    <source>
        <dbReference type="Proteomes" id="UP000236845"/>
    </source>
</evidence>
<gene>
    <name evidence="3" type="ORF">COT26_00830</name>
</gene>
<dbReference type="InterPro" id="IPR036291">
    <property type="entry name" value="NAD(P)-bd_dom_sf"/>
</dbReference>
<dbReference type="AlphaFoldDB" id="A0A2H0YRK7"/>
<evidence type="ECO:0000256" key="1">
    <source>
        <dbReference type="ARBA" id="ARBA00007637"/>
    </source>
</evidence>
<evidence type="ECO:0000259" key="2">
    <source>
        <dbReference type="Pfam" id="PF01370"/>
    </source>
</evidence>
<dbReference type="Gene3D" id="3.40.50.720">
    <property type="entry name" value="NAD(P)-binding Rossmann-like Domain"/>
    <property type="match status" value="1"/>
</dbReference>
<organism evidence="3 4">
    <name type="scientific">Candidatus Kerfeldbacteria bacterium CG08_land_8_20_14_0_20_43_14</name>
    <dbReference type="NCBI Taxonomy" id="2014246"/>
    <lineage>
        <taxon>Bacteria</taxon>
        <taxon>Candidatus Kerfeldiibacteriota</taxon>
    </lineage>
</organism>
<dbReference type="PANTHER" id="PTHR43000">
    <property type="entry name" value="DTDP-D-GLUCOSE 4,6-DEHYDRATASE-RELATED"/>
    <property type="match status" value="1"/>
</dbReference>
<comment type="similarity">
    <text evidence="1">Belongs to the NAD(P)-dependent epimerase/dehydratase family.</text>
</comment>
<dbReference type="InterPro" id="IPR001509">
    <property type="entry name" value="Epimerase_deHydtase"/>
</dbReference>
<reference evidence="4" key="1">
    <citation type="submission" date="2017-09" db="EMBL/GenBank/DDBJ databases">
        <title>Depth-based differentiation of microbial function through sediment-hosted aquifers and enrichment of novel symbionts in the deep terrestrial subsurface.</title>
        <authorList>
            <person name="Probst A.J."/>
            <person name="Ladd B."/>
            <person name="Jarett J.K."/>
            <person name="Geller-Mcgrath D.E."/>
            <person name="Sieber C.M.K."/>
            <person name="Emerson J.B."/>
            <person name="Anantharaman K."/>
            <person name="Thomas B.C."/>
            <person name="Malmstrom R."/>
            <person name="Stieglmeier M."/>
            <person name="Klingl A."/>
            <person name="Woyke T."/>
            <person name="Ryan C.M."/>
            <person name="Banfield J.F."/>
        </authorList>
    </citation>
    <scope>NUCLEOTIDE SEQUENCE [LARGE SCALE GENOMIC DNA]</scope>
</reference>
<dbReference type="SUPFAM" id="SSF51735">
    <property type="entry name" value="NAD(P)-binding Rossmann-fold domains"/>
    <property type="match status" value="1"/>
</dbReference>
<accession>A0A2H0YRK7</accession>
<feature type="domain" description="NAD-dependent epimerase/dehydratase" evidence="2">
    <location>
        <begin position="3"/>
        <end position="234"/>
    </location>
</feature>
<comment type="caution">
    <text evidence="3">The sequence shown here is derived from an EMBL/GenBank/DDBJ whole genome shotgun (WGS) entry which is preliminary data.</text>
</comment>
<proteinExistence type="inferred from homology"/>